<accession>A0A9D3VH43</accession>
<gene>
    <name evidence="1" type="ORF">J1N35_022679</name>
</gene>
<protein>
    <submittedName>
        <fullName evidence="1">Uncharacterized protein</fullName>
    </submittedName>
</protein>
<feature type="non-terminal residue" evidence="1">
    <location>
        <position position="1"/>
    </location>
</feature>
<keyword evidence="2" id="KW-1185">Reference proteome</keyword>
<dbReference type="AlphaFoldDB" id="A0A9D3VH43"/>
<evidence type="ECO:0000313" key="2">
    <source>
        <dbReference type="Proteomes" id="UP000828251"/>
    </source>
</evidence>
<proteinExistence type="predicted"/>
<comment type="caution">
    <text evidence="1">The sequence shown here is derived from an EMBL/GenBank/DDBJ whole genome shotgun (WGS) entry which is preliminary data.</text>
</comment>
<name>A0A9D3VH43_9ROSI</name>
<sequence>DSSHKVVAGVSAKNVLVVSIPKFKQRKVSVVRDFLPGCGRMTASNLGLTRQITVDRPSEGDNARDYLILYMIRCVSVYTVLIVHRLKS</sequence>
<dbReference type="Proteomes" id="UP000828251">
    <property type="component" value="Unassembled WGS sequence"/>
</dbReference>
<reference evidence="1 2" key="1">
    <citation type="journal article" date="2021" name="Plant Biotechnol. J.">
        <title>Multi-omics assisted identification of the key and species-specific regulatory components of drought-tolerant mechanisms in Gossypium stocksii.</title>
        <authorList>
            <person name="Yu D."/>
            <person name="Ke L."/>
            <person name="Zhang D."/>
            <person name="Wu Y."/>
            <person name="Sun Y."/>
            <person name="Mei J."/>
            <person name="Sun J."/>
            <person name="Sun Y."/>
        </authorList>
    </citation>
    <scope>NUCLEOTIDE SEQUENCE [LARGE SCALE GENOMIC DNA]</scope>
    <source>
        <strain evidence="2">cv. E1</strain>
        <tissue evidence="1">Leaf</tissue>
    </source>
</reference>
<organism evidence="1 2">
    <name type="scientific">Gossypium stocksii</name>
    <dbReference type="NCBI Taxonomy" id="47602"/>
    <lineage>
        <taxon>Eukaryota</taxon>
        <taxon>Viridiplantae</taxon>
        <taxon>Streptophyta</taxon>
        <taxon>Embryophyta</taxon>
        <taxon>Tracheophyta</taxon>
        <taxon>Spermatophyta</taxon>
        <taxon>Magnoliopsida</taxon>
        <taxon>eudicotyledons</taxon>
        <taxon>Gunneridae</taxon>
        <taxon>Pentapetalae</taxon>
        <taxon>rosids</taxon>
        <taxon>malvids</taxon>
        <taxon>Malvales</taxon>
        <taxon>Malvaceae</taxon>
        <taxon>Malvoideae</taxon>
        <taxon>Gossypium</taxon>
    </lineage>
</organism>
<dbReference type="EMBL" id="JAIQCV010000007">
    <property type="protein sequence ID" value="KAH1082918.1"/>
    <property type="molecule type" value="Genomic_DNA"/>
</dbReference>
<evidence type="ECO:0000313" key="1">
    <source>
        <dbReference type="EMBL" id="KAH1082918.1"/>
    </source>
</evidence>